<accession>A0ACC2JWC3</accession>
<dbReference type="EMBL" id="JAPUUL010000221">
    <property type="protein sequence ID" value="KAJ8131825.1"/>
    <property type="molecule type" value="Genomic_DNA"/>
</dbReference>
<name>A0ACC2JWC3_9PEZI</name>
<keyword evidence="2" id="KW-1185">Reference proteome</keyword>
<sequence length="90" mass="10270">MGNSVVDRFPTPQWDLRAQSELACSRTVTDEIASRWYFAISRLAVVGPDMRPPRLGQDWRGERAKNVSGNRDEMSSVRIDISLHRPMPPM</sequence>
<protein>
    <submittedName>
        <fullName evidence="1">Uncharacterized protein</fullName>
    </submittedName>
</protein>
<comment type="caution">
    <text evidence="1">The sequence shown here is derived from an EMBL/GenBank/DDBJ whole genome shotgun (WGS) entry which is preliminary data.</text>
</comment>
<evidence type="ECO:0000313" key="1">
    <source>
        <dbReference type="EMBL" id="KAJ8131825.1"/>
    </source>
</evidence>
<evidence type="ECO:0000313" key="2">
    <source>
        <dbReference type="Proteomes" id="UP001153332"/>
    </source>
</evidence>
<organism evidence="1 2">
    <name type="scientific">Lasiodiplodia mahajangana</name>
    <dbReference type="NCBI Taxonomy" id="1108764"/>
    <lineage>
        <taxon>Eukaryota</taxon>
        <taxon>Fungi</taxon>
        <taxon>Dikarya</taxon>
        <taxon>Ascomycota</taxon>
        <taxon>Pezizomycotina</taxon>
        <taxon>Dothideomycetes</taxon>
        <taxon>Dothideomycetes incertae sedis</taxon>
        <taxon>Botryosphaeriales</taxon>
        <taxon>Botryosphaeriaceae</taxon>
        <taxon>Lasiodiplodia</taxon>
    </lineage>
</organism>
<dbReference type="Proteomes" id="UP001153332">
    <property type="component" value="Unassembled WGS sequence"/>
</dbReference>
<proteinExistence type="predicted"/>
<gene>
    <name evidence="1" type="ORF">O1611_g1799</name>
</gene>
<reference evidence="1" key="1">
    <citation type="submission" date="2022-12" db="EMBL/GenBank/DDBJ databases">
        <title>Genome Sequence of Lasiodiplodia mahajangana.</title>
        <authorList>
            <person name="Buettner E."/>
        </authorList>
    </citation>
    <scope>NUCLEOTIDE SEQUENCE</scope>
    <source>
        <strain evidence="1">VT137</strain>
    </source>
</reference>